<sequence>MLVHPSGVDASSSALRFLSAKLSRHRRELGTRWRRLNPGRQALLTLAHLRNGHPYAQLAAGFGIGTTTAYRYITEAVEVLTALAPSLAEAVRTASAKAFVLLDGTLLPIDRIATDRPFCPGKHKRHGMSVQTLADPFGRLLWASPALPGAVHDVRAAREHGIIDALAGAGITCWADKGYRGAGGTVPTPCWGRWETLSTGQQAVNRSHAKTRALVEQAMATLKSWCLLRKLRCSTTRITNLVQAILTLRLISSDR</sequence>
<accession>A0ABU3QHR3</accession>
<comment type="caution">
    <text evidence="5">The sequence shown here is derived from an EMBL/GenBank/DDBJ whole genome shotgun (WGS) entry which is preliminary data.</text>
</comment>
<organism evidence="5 6">
    <name type="scientific">Streptomyces tamarix</name>
    <dbReference type="NCBI Taxonomy" id="3078565"/>
    <lineage>
        <taxon>Bacteria</taxon>
        <taxon>Bacillati</taxon>
        <taxon>Actinomycetota</taxon>
        <taxon>Actinomycetes</taxon>
        <taxon>Kitasatosporales</taxon>
        <taxon>Streptomycetaceae</taxon>
        <taxon>Streptomyces</taxon>
    </lineage>
</organism>
<evidence type="ECO:0000259" key="4">
    <source>
        <dbReference type="Pfam" id="PF13613"/>
    </source>
</evidence>
<name>A0ABU3QHR3_9ACTN</name>
<evidence type="ECO:0000313" key="5">
    <source>
        <dbReference type="EMBL" id="MDT9682287.1"/>
    </source>
</evidence>
<feature type="domain" description="Transposase Helix-turn-helix" evidence="4">
    <location>
        <begin position="34"/>
        <end position="83"/>
    </location>
</feature>
<keyword evidence="6" id="KW-1185">Reference proteome</keyword>
<evidence type="ECO:0000256" key="2">
    <source>
        <dbReference type="ARBA" id="ARBA00022723"/>
    </source>
</evidence>
<evidence type="ECO:0000313" key="6">
    <source>
        <dbReference type="Proteomes" id="UP001250181"/>
    </source>
</evidence>
<proteinExistence type="predicted"/>
<dbReference type="Pfam" id="PF13359">
    <property type="entry name" value="DDE_Tnp_4"/>
    <property type="match status" value="1"/>
</dbReference>
<evidence type="ECO:0000256" key="1">
    <source>
        <dbReference type="ARBA" id="ARBA00001968"/>
    </source>
</evidence>
<reference evidence="5 6" key="1">
    <citation type="submission" date="2023-09" db="EMBL/GenBank/DDBJ databases">
        <title>Streptomyces sp. nov.: A antagonism against Alternaria gaisen Producing Streptochlin, Isolated from Tamarix root soil.</title>
        <authorList>
            <person name="Chen Y."/>
        </authorList>
    </citation>
    <scope>NUCLEOTIDE SEQUENCE [LARGE SCALE GENOMIC DNA]</scope>
    <source>
        <strain evidence="5 6">TRM76323</strain>
    </source>
</reference>
<dbReference type="RefSeq" id="WP_315877370.1">
    <property type="nucleotide sequence ID" value="NZ_JAWCTQ010000008.1"/>
</dbReference>
<dbReference type="InterPro" id="IPR027805">
    <property type="entry name" value="Transposase_HTH_dom"/>
</dbReference>
<feature type="domain" description="DDE Tnp4" evidence="3">
    <location>
        <begin position="102"/>
        <end position="248"/>
    </location>
</feature>
<dbReference type="Pfam" id="PF13613">
    <property type="entry name" value="HTH_Tnp_4"/>
    <property type="match status" value="1"/>
</dbReference>
<comment type="cofactor">
    <cofactor evidence="1">
        <name>a divalent metal cation</name>
        <dbReference type="ChEBI" id="CHEBI:60240"/>
    </cofactor>
</comment>
<protein>
    <submittedName>
        <fullName evidence="5">Transposase family protein</fullName>
    </submittedName>
</protein>
<dbReference type="Proteomes" id="UP001250181">
    <property type="component" value="Unassembled WGS sequence"/>
</dbReference>
<dbReference type="EMBL" id="JAWCTQ010000008">
    <property type="protein sequence ID" value="MDT9682287.1"/>
    <property type="molecule type" value="Genomic_DNA"/>
</dbReference>
<evidence type="ECO:0000259" key="3">
    <source>
        <dbReference type="Pfam" id="PF13359"/>
    </source>
</evidence>
<gene>
    <name evidence="5" type="ORF">RND61_09390</name>
</gene>
<keyword evidence="2" id="KW-0479">Metal-binding</keyword>
<dbReference type="InterPro" id="IPR027806">
    <property type="entry name" value="HARBI1_dom"/>
</dbReference>